<reference evidence="1 2" key="1">
    <citation type="submission" date="2017-09" db="EMBL/GenBank/DDBJ databases">
        <title>Depth-based differentiation of microbial function through sediment-hosted aquifers and enrichment of novel symbionts in the deep terrestrial subsurface.</title>
        <authorList>
            <person name="Probst A.J."/>
            <person name="Ladd B."/>
            <person name="Jarett J.K."/>
            <person name="Geller-Mcgrath D.E."/>
            <person name="Sieber C.M."/>
            <person name="Emerson J.B."/>
            <person name="Anantharaman K."/>
            <person name="Thomas B.C."/>
            <person name="Malmstrom R."/>
            <person name="Stieglmeier M."/>
            <person name="Klingl A."/>
            <person name="Woyke T."/>
            <person name="Ryan C.M."/>
            <person name="Banfield J.F."/>
        </authorList>
    </citation>
    <scope>NUCLEOTIDE SEQUENCE [LARGE SCALE GENOMIC DNA]</scope>
    <source>
        <strain evidence="1">CG22_combo_CG10-13_8_21_14_all_42_17</strain>
    </source>
</reference>
<name>A0A2H0BD84_9BACT</name>
<dbReference type="AlphaFoldDB" id="A0A2H0BD84"/>
<dbReference type="EMBL" id="PCST01000025">
    <property type="protein sequence ID" value="PIP55643.1"/>
    <property type="molecule type" value="Genomic_DNA"/>
</dbReference>
<dbReference type="Proteomes" id="UP000229794">
    <property type="component" value="Unassembled WGS sequence"/>
</dbReference>
<accession>A0A2H0BD84</accession>
<protein>
    <submittedName>
        <fullName evidence="1">Uncharacterized protein</fullName>
    </submittedName>
</protein>
<sequence>MDSVVYGPYEDDKTVEDALALLWPNDKEKQFLVFDGQILNVKPSSKEKPEEKKRTPGNMENYYKERDIWKCKDCNADILGTPVTHLIWIPGMIDNNRSSKNETDPYCPNCEKNLNSHGAPII</sequence>
<gene>
    <name evidence="1" type="ORF">COX06_02195</name>
</gene>
<evidence type="ECO:0000313" key="1">
    <source>
        <dbReference type="EMBL" id="PIP55643.1"/>
    </source>
</evidence>
<proteinExistence type="predicted"/>
<comment type="caution">
    <text evidence="1">The sequence shown here is derived from an EMBL/GenBank/DDBJ whole genome shotgun (WGS) entry which is preliminary data.</text>
</comment>
<organism evidence="1 2">
    <name type="scientific">Candidatus Zambryskibacteria bacterium CG22_combo_CG10-13_8_21_14_all_42_17</name>
    <dbReference type="NCBI Taxonomy" id="1975118"/>
    <lineage>
        <taxon>Bacteria</taxon>
        <taxon>Candidatus Zambryskiibacteriota</taxon>
    </lineage>
</organism>
<evidence type="ECO:0000313" key="2">
    <source>
        <dbReference type="Proteomes" id="UP000229794"/>
    </source>
</evidence>